<feature type="region of interest" description="Disordered" evidence="1">
    <location>
        <begin position="49"/>
        <end position="91"/>
    </location>
</feature>
<comment type="caution">
    <text evidence="2">The sequence shown here is derived from an EMBL/GenBank/DDBJ whole genome shotgun (WGS) entry which is preliminary data.</text>
</comment>
<accession>A0ABQ0F0X4</accession>
<name>A0ABQ0F0X4_APOSI</name>
<dbReference type="Pfam" id="PF14958">
    <property type="entry name" value="PAAT-like"/>
    <property type="match status" value="1"/>
</dbReference>
<dbReference type="Proteomes" id="UP001623349">
    <property type="component" value="Unassembled WGS sequence"/>
</dbReference>
<sequence>METAVEDAGLDRGPTLTSSWDAACGALTQSLLLTRTGPRAQDLDFEQLLEPPAPGCAGPGPGDSHVAEEPGGGREPRRAREPSEAVGSAGVGRGRRCLENQDLVSLTSSLSPREDPCFIYLKCGPNGGEEILSVGILSSARNMEVYLGEEYCGTSRGKNVCTVLDDSEHEKILLYKKYLKLESPTHACKIKLLSFGEKQCVLVSKVVVHLRPRSANPSPRSAALGSRIDLDNIQTIMESMGSKLSPGAQQLMNMIRFQQQNCLPIGDQLQSVLGSTGHKHLMALQPSPSSGVLDKAASTPFPFRTGLTPSAITENLKALIDKSAQPSGEGNTTNHDECHLMPQNHSLESDLKNAVSSFLPKKASGNSNLPNSELLPFLQNLCSQVNHLRVGHNARWQENISKPREGIVGVSTPLMEEQQPVCSYLEKILSKNMELMEKKLMDHIDERIYQLQEHIDSKMALLVDLLRSPNSPPPGMPLRHYDSRERLSNGER</sequence>
<dbReference type="InterPro" id="IPR028043">
    <property type="entry name" value="PAAT-like"/>
</dbReference>
<evidence type="ECO:0000313" key="3">
    <source>
        <dbReference type="Proteomes" id="UP001623349"/>
    </source>
</evidence>
<gene>
    <name evidence="2" type="ORF">APTSU1_000802300</name>
</gene>
<organism evidence="2 3">
    <name type="scientific">Apodemus speciosus</name>
    <name type="common">Large Japanese field mouse</name>
    <dbReference type="NCBI Taxonomy" id="105296"/>
    <lineage>
        <taxon>Eukaryota</taxon>
        <taxon>Metazoa</taxon>
        <taxon>Chordata</taxon>
        <taxon>Craniata</taxon>
        <taxon>Vertebrata</taxon>
        <taxon>Euteleostomi</taxon>
        <taxon>Mammalia</taxon>
        <taxon>Eutheria</taxon>
        <taxon>Euarchontoglires</taxon>
        <taxon>Glires</taxon>
        <taxon>Rodentia</taxon>
        <taxon>Myomorpha</taxon>
        <taxon>Muroidea</taxon>
        <taxon>Muridae</taxon>
        <taxon>Murinae</taxon>
        <taxon>Apodemus</taxon>
    </lineage>
</organism>
<feature type="compositionally biased region" description="Basic and acidic residues" evidence="1">
    <location>
        <begin position="479"/>
        <end position="492"/>
    </location>
</feature>
<evidence type="ECO:0000256" key="1">
    <source>
        <dbReference type="SAM" id="MobiDB-lite"/>
    </source>
</evidence>
<dbReference type="PANTHER" id="PTHR14787:SF1">
    <property type="entry name" value="ATPASE PAAT"/>
    <property type="match status" value="1"/>
</dbReference>
<keyword evidence="3" id="KW-1185">Reference proteome</keyword>
<feature type="region of interest" description="Disordered" evidence="1">
    <location>
        <begin position="466"/>
        <end position="492"/>
    </location>
</feature>
<reference evidence="2 3" key="1">
    <citation type="submission" date="2024-08" db="EMBL/GenBank/DDBJ databases">
        <title>The draft genome of Apodemus speciosus.</title>
        <authorList>
            <person name="Nabeshima K."/>
            <person name="Suzuki S."/>
            <person name="Onuma M."/>
        </authorList>
    </citation>
    <scope>NUCLEOTIDE SEQUENCE [LARGE SCALE GENOMIC DNA]</scope>
    <source>
        <strain evidence="2">IB14-021</strain>
    </source>
</reference>
<dbReference type="EMBL" id="BAAFST010000007">
    <property type="protein sequence ID" value="GAB1292792.1"/>
    <property type="molecule type" value="Genomic_DNA"/>
</dbReference>
<dbReference type="PANTHER" id="PTHR14787">
    <property type="entry name" value="C10ORF188 FAMILY MEMBER"/>
    <property type="match status" value="1"/>
</dbReference>
<evidence type="ECO:0000313" key="2">
    <source>
        <dbReference type="EMBL" id="GAB1292792.1"/>
    </source>
</evidence>
<protein>
    <submittedName>
        <fullName evidence="2">ATPase PAAT</fullName>
    </submittedName>
</protein>
<feature type="compositionally biased region" description="Basic and acidic residues" evidence="1">
    <location>
        <begin position="65"/>
        <end position="83"/>
    </location>
</feature>
<proteinExistence type="predicted"/>